<dbReference type="OrthoDB" id="9800334at2"/>
<dbReference type="PROSITE" id="PS51332">
    <property type="entry name" value="B12_BINDING"/>
    <property type="match status" value="1"/>
</dbReference>
<dbReference type="InterPro" id="IPR036594">
    <property type="entry name" value="Meth_synthase_dom"/>
</dbReference>
<protein>
    <submittedName>
        <fullName evidence="7">MerR family transcriptional regulator</fullName>
    </submittedName>
</protein>
<dbReference type="PANTHER" id="PTHR30204">
    <property type="entry name" value="REDOX-CYCLING DRUG-SENSING TRANSCRIPTIONAL ACTIVATOR SOXR"/>
    <property type="match status" value="1"/>
</dbReference>
<evidence type="ECO:0000313" key="8">
    <source>
        <dbReference type="Proteomes" id="UP000463961"/>
    </source>
</evidence>
<dbReference type="GO" id="GO:0003677">
    <property type="term" value="F:DNA binding"/>
    <property type="evidence" value="ECO:0007669"/>
    <property type="project" value="UniProtKB-KW"/>
</dbReference>
<dbReference type="SMART" id="SM00422">
    <property type="entry name" value="HTH_MERR"/>
    <property type="match status" value="1"/>
</dbReference>
<evidence type="ECO:0000313" key="7">
    <source>
        <dbReference type="EMBL" id="BBU69475.1"/>
    </source>
</evidence>
<dbReference type="Pfam" id="PF02310">
    <property type="entry name" value="B12-binding"/>
    <property type="match status" value="1"/>
</dbReference>
<dbReference type="Gene3D" id="3.40.50.280">
    <property type="entry name" value="Cobalamin-binding domain"/>
    <property type="match status" value="1"/>
</dbReference>
<dbReference type="GO" id="GO:0031419">
    <property type="term" value="F:cobalamin binding"/>
    <property type="evidence" value="ECO:0007669"/>
    <property type="project" value="InterPro"/>
</dbReference>
<name>A0A7R6TPC0_9RHOO</name>
<feature type="domain" description="B12-binding" evidence="6">
    <location>
        <begin position="182"/>
        <end position="307"/>
    </location>
</feature>
<dbReference type="Proteomes" id="UP000463961">
    <property type="component" value="Chromosome"/>
</dbReference>
<dbReference type="SUPFAM" id="SSF52242">
    <property type="entry name" value="Cobalamin (vitamin B12)-binding domain"/>
    <property type="match status" value="1"/>
</dbReference>
<dbReference type="GO" id="GO:0046872">
    <property type="term" value="F:metal ion binding"/>
    <property type="evidence" value="ECO:0007669"/>
    <property type="project" value="InterPro"/>
</dbReference>
<dbReference type="InterPro" id="IPR000551">
    <property type="entry name" value="MerR-type_HTH_dom"/>
</dbReference>
<dbReference type="Pfam" id="PF02607">
    <property type="entry name" value="B12-binding_2"/>
    <property type="match status" value="1"/>
</dbReference>
<keyword evidence="3" id="KW-0238">DNA-binding</keyword>
<sequence length="313" mass="35470">MIDFDVSQLPMRISEVERDTGLAKETLRVWERRYDFPQPERDEQGERLYPHTQVEQLRIIRRLMDHGFRPGKIVGKNLGQLQEMLDSISNQIVPVEQASRSVGLLKLLRLHRSLELRQALNRILALDGLKRFITETIAPLNRAVGDAWLRGDLTIPEEHLYTQQVQNVLRHAIQSQPCMDDRPNVLLATFPDEAHLLGILMVEALCLAEGAHCVSLGTQLPISDIAKYAQEGQFDVVALSFSGAYPAREAVRDLVHFRERLDPAIEVWAGGQALRNKQRRLTGVRVASELDVIPALIKSWRSVRESATNRSVA</sequence>
<evidence type="ECO:0000256" key="4">
    <source>
        <dbReference type="ARBA" id="ARBA00023163"/>
    </source>
</evidence>
<evidence type="ECO:0000256" key="1">
    <source>
        <dbReference type="ARBA" id="ARBA00022491"/>
    </source>
</evidence>
<accession>A0A7R6TPC0</accession>
<feature type="domain" description="HTH merR-type" evidence="5">
    <location>
        <begin position="10"/>
        <end position="87"/>
    </location>
</feature>
<dbReference type="Gene3D" id="1.10.1660.10">
    <property type="match status" value="1"/>
</dbReference>
<dbReference type="CDD" id="cd01104">
    <property type="entry name" value="HTH_MlrA-CarA"/>
    <property type="match status" value="1"/>
</dbReference>
<dbReference type="InterPro" id="IPR009061">
    <property type="entry name" value="DNA-bd_dom_put_sf"/>
</dbReference>
<keyword evidence="1" id="KW-0678">Repressor</keyword>
<gene>
    <name evidence="7" type="ORF">ICHIAU1_17580</name>
</gene>
<dbReference type="PANTHER" id="PTHR30204:SF69">
    <property type="entry name" value="MERR-FAMILY TRANSCRIPTIONAL REGULATOR"/>
    <property type="match status" value="1"/>
</dbReference>
<dbReference type="Pfam" id="PF13411">
    <property type="entry name" value="MerR_1"/>
    <property type="match status" value="1"/>
</dbReference>
<evidence type="ECO:0000256" key="2">
    <source>
        <dbReference type="ARBA" id="ARBA00023015"/>
    </source>
</evidence>
<dbReference type="InterPro" id="IPR036724">
    <property type="entry name" value="Cobalamin-bd_sf"/>
</dbReference>
<evidence type="ECO:0000256" key="3">
    <source>
        <dbReference type="ARBA" id="ARBA00023125"/>
    </source>
</evidence>
<dbReference type="InterPro" id="IPR003759">
    <property type="entry name" value="Cbl-bd_cap"/>
</dbReference>
<organism evidence="7 8">
    <name type="scientific">Fluviibacter phosphoraccumulans</name>
    <dbReference type="NCBI Taxonomy" id="1751046"/>
    <lineage>
        <taxon>Bacteria</taxon>
        <taxon>Pseudomonadati</taxon>
        <taxon>Pseudomonadota</taxon>
        <taxon>Betaproteobacteria</taxon>
        <taxon>Rhodocyclales</taxon>
        <taxon>Fluviibacteraceae</taxon>
        <taxon>Fluviibacter</taxon>
    </lineage>
</organism>
<dbReference type="GO" id="GO:0003700">
    <property type="term" value="F:DNA-binding transcription factor activity"/>
    <property type="evidence" value="ECO:0007669"/>
    <property type="project" value="InterPro"/>
</dbReference>
<dbReference type="PROSITE" id="PS50937">
    <property type="entry name" value="HTH_MERR_2"/>
    <property type="match status" value="1"/>
</dbReference>
<keyword evidence="8" id="KW-1185">Reference proteome</keyword>
<dbReference type="CDD" id="cd02065">
    <property type="entry name" value="B12-binding_like"/>
    <property type="match status" value="1"/>
</dbReference>
<dbReference type="RefSeq" id="WP_162049818.1">
    <property type="nucleotide sequence ID" value="NZ_AP022345.1"/>
</dbReference>
<evidence type="ECO:0000259" key="6">
    <source>
        <dbReference type="PROSITE" id="PS51332"/>
    </source>
</evidence>
<dbReference type="InterPro" id="IPR006158">
    <property type="entry name" value="Cobalamin-bd"/>
</dbReference>
<dbReference type="EMBL" id="AP022345">
    <property type="protein sequence ID" value="BBU69475.1"/>
    <property type="molecule type" value="Genomic_DNA"/>
</dbReference>
<dbReference type="Gene3D" id="1.10.1240.10">
    <property type="entry name" value="Methionine synthase domain"/>
    <property type="match status" value="1"/>
</dbReference>
<dbReference type="InterPro" id="IPR047057">
    <property type="entry name" value="MerR_fam"/>
</dbReference>
<keyword evidence="4" id="KW-0804">Transcription</keyword>
<dbReference type="AlphaFoldDB" id="A0A7R6TPC0"/>
<reference evidence="8" key="1">
    <citation type="submission" date="2020-01" db="EMBL/GenBank/DDBJ databases">
        <title>Phosphoaccumulans saitamaens gen. nov., sp. nov., a polyphosphate accumulating bacterium isolated from surface river water.</title>
        <authorList>
            <person name="Watanabe K."/>
            <person name="Suda W."/>
        </authorList>
    </citation>
    <scope>NUCLEOTIDE SEQUENCE [LARGE SCALE GENOMIC DNA]</scope>
    <source>
        <strain evidence="8">ICHIAU1</strain>
    </source>
</reference>
<keyword evidence="2" id="KW-0805">Transcription regulation</keyword>
<evidence type="ECO:0000259" key="5">
    <source>
        <dbReference type="PROSITE" id="PS50937"/>
    </source>
</evidence>
<proteinExistence type="predicted"/>
<dbReference type="SUPFAM" id="SSF46955">
    <property type="entry name" value="Putative DNA-binding domain"/>
    <property type="match status" value="1"/>
</dbReference>